<accession>A0A1Z1XBH9</accession>
<organism evidence="1">
    <name type="scientific">Compsopogon caeruleus</name>
    <dbReference type="NCBI Taxonomy" id="31354"/>
    <lineage>
        <taxon>Eukaryota</taxon>
        <taxon>Rhodophyta</taxon>
        <taxon>Compsopogonophyceae</taxon>
        <taxon>Compsopogonales</taxon>
        <taxon>Compsopogonaceae</taxon>
        <taxon>Compsopogon</taxon>
    </lineage>
</organism>
<keyword evidence="1" id="KW-0496">Mitochondrion</keyword>
<protein>
    <submittedName>
        <fullName evidence="1">Uncharacterized protein</fullName>
    </submittedName>
</protein>
<dbReference type="AlphaFoldDB" id="A0A1Z1XBH9"/>
<evidence type="ECO:0000313" key="1">
    <source>
        <dbReference type="EMBL" id="ARX96190.1"/>
    </source>
</evidence>
<proteinExistence type="predicted"/>
<dbReference type="GeneID" id="33366900"/>
<sequence>MKLCKSIMNRLNSYTRSILIFDYLHKYEIEYPLHFYDYNSFDYYFKCNKSNILAHILLMEHINGLKSNWKQYSNDKFLIFFDSKRVFTNNLDHYLLFDLIDQTRENAYYIRFFTRKRCNFVFKDWSKIFEMYCNININYSTIENFTNLYRFKLIL</sequence>
<dbReference type="RefSeq" id="YP_009402833.1">
    <property type="nucleotide sequence ID" value="NC_035351.1"/>
</dbReference>
<name>A0A1Z1XBH9_9RHOD</name>
<dbReference type="EMBL" id="KY083068">
    <property type="protein sequence ID" value="ARX96190.1"/>
    <property type="molecule type" value="Genomic_DNA"/>
</dbReference>
<reference evidence="1" key="1">
    <citation type="submission" date="2016-11" db="EMBL/GenBank/DDBJ databases">
        <title>Complete Mitochondrail Genome of Compsopogon caeruleus.</title>
        <authorList>
            <person name="Nan F."/>
            <person name="Xie S."/>
            <person name="Feng J."/>
        </authorList>
    </citation>
    <scope>NUCLEOTIDE SEQUENCE</scope>
</reference>
<gene>
    <name evidence="1" type="primary">orf155</name>
</gene>
<geneLocation type="mitochondrion" evidence="1"/>